<keyword evidence="3" id="KW-1185">Reference proteome</keyword>
<sequence length="118" mass="12692">MTDCRVKRRANLRSLTNGIYEHASEPFPPHSPAMSENVGGTSGSEMTLEPTVKPPSPMESIHDAGTSKTERTPELLPRHSPMEGLSDTTPSLLEGTMEPTPPFSLIEGFNDAGTSKAE</sequence>
<evidence type="ECO:0000313" key="3">
    <source>
        <dbReference type="Proteomes" id="UP000237000"/>
    </source>
</evidence>
<dbReference type="OrthoDB" id="10393969at2759"/>
<reference evidence="3" key="1">
    <citation type="submission" date="2016-06" db="EMBL/GenBank/DDBJ databases">
        <title>Parallel loss of symbiosis genes in relatives of nitrogen-fixing non-legume Parasponia.</title>
        <authorList>
            <person name="Van Velzen R."/>
            <person name="Holmer R."/>
            <person name="Bu F."/>
            <person name="Rutten L."/>
            <person name="Van Zeijl A."/>
            <person name="Liu W."/>
            <person name="Santuari L."/>
            <person name="Cao Q."/>
            <person name="Sharma T."/>
            <person name="Shen D."/>
            <person name="Roswanjaya Y."/>
            <person name="Wardhani T."/>
            <person name="Kalhor M.S."/>
            <person name="Jansen J."/>
            <person name="Van den Hoogen J."/>
            <person name="Gungor B."/>
            <person name="Hartog M."/>
            <person name="Hontelez J."/>
            <person name="Verver J."/>
            <person name="Yang W.-C."/>
            <person name="Schijlen E."/>
            <person name="Repin R."/>
            <person name="Schilthuizen M."/>
            <person name="Schranz E."/>
            <person name="Heidstra R."/>
            <person name="Miyata K."/>
            <person name="Fedorova E."/>
            <person name="Kohlen W."/>
            <person name="Bisseling T."/>
            <person name="Smit S."/>
            <person name="Geurts R."/>
        </authorList>
    </citation>
    <scope>NUCLEOTIDE SEQUENCE [LARGE SCALE GENOMIC DNA]</scope>
    <source>
        <strain evidence="3">cv. RG33-2</strain>
    </source>
</reference>
<organism evidence="2 3">
    <name type="scientific">Trema orientale</name>
    <name type="common">Charcoal tree</name>
    <name type="synonym">Celtis orientalis</name>
    <dbReference type="NCBI Taxonomy" id="63057"/>
    <lineage>
        <taxon>Eukaryota</taxon>
        <taxon>Viridiplantae</taxon>
        <taxon>Streptophyta</taxon>
        <taxon>Embryophyta</taxon>
        <taxon>Tracheophyta</taxon>
        <taxon>Spermatophyta</taxon>
        <taxon>Magnoliopsida</taxon>
        <taxon>eudicotyledons</taxon>
        <taxon>Gunneridae</taxon>
        <taxon>Pentapetalae</taxon>
        <taxon>rosids</taxon>
        <taxon>fabids</taxon>
        <taxon>Rosales</taxon>
        <taxon>Cannabaceae</taxon>
        <taxon>Trema</taxon>
    </lineage>
</organism>
<dbReference type="InParanoid" id="A0A2P5BE26"/>
<dbReference type="Proteomes" id="UP000237000">
    <property type="component" value="Unassembled WGS sequence"/>
</dbReference>
<feature type="region of interest" description="Disordered" evidence="1">
    <location>
        <begin position="1"/>
        <end position="118"/>
    </location>
</feature>
<feature type="compositionally biased region" description="Basic and acidic residues" evidence="1">
    <location>
        <begin position="68"/>
        <end position="81"/>
    </location>
</feature>
<dbReference type="EMBL" id="JXTC01000542">
    <property type="protein sequence ID" value="PON47051.1"/>
    <property type="molecule type" value="Genomic_DNA"/>
</dbReference>
<dbReference type="AlphaFoldDB" id="A0A2P5BE26"/>
<evidence type="ECO:0000313" key="2">
    <source>
        <dbReference type="EMBL" id="PON47051.1"/>
    </source>
</evidence>
<comment type="caution">
    <text evidence="2">The sequence shown here is derived from an EMBL/GenBank/DDBJ whole genome shotgun (WGS) entry which is preliminary data.</text>
</comment>
<protein>
    <submittedName>
        <fullName evidence="2">Uncharacterized protein</fullName>
    </submittedName>
</protein>
<accession>A0A2P5BE26</accession>
<proteinExistence type="predicted"/>
<feature type="compositionally biased region" description="Basic residues" evidence="1">
    <location>
        <begin position="1"/>
        <end position="11"/>
    </location>
</feature>
<name>A0A2P5BE26_TREOI</name>
<gene>
    <name evidence="2" type="ORF">TorRG33x02_324390</name>
</gene>
<evidence type="ECO:0000256" key="1">
    <source>
        <dbReference type="SAM" id="MobiDB-lite"/>
    </source>
</evidence>